<sequence length="186" mass="19521">MLFTQVTAILGLAASLASAVNIKLYSGSQTCSGSYVVCSDIASGRCCASTTNYRSIRFDGGTGTRNLRGFVNGCDNIIISQNAGLPFCMSRGDGGSLNGAVWRAASLLRRGPEEESCPASQGGCKETAKPDKVVLADGAEYNLKGLDDTKLNELSYATFSVDLVSNETVTGAEDVPQEFQILRIAA</sequence>
<reference evidence="2 3" key="1">
    <citation type="journal article" date="2019" name="Mol. Biol. Evol.">
        <title>Blast fungal genomes show frequent chromosomal changes, gene gains and losses, and effector gene turnover.</title>
        <authorList>
            <person name="Gomez Luciano L.B."/>
            <person name="Jason Tsai I."/>
            <person name="Chuma I."/>
            <person name="Tosa Y."/>
            <person name="Chen Y.H."/>
            <person name="Li J.Y."/>
            <person name="Li M.Y."/>
            <person name="Jade Lu M.Y."/>
            <person name="Nakayashiki H."/>
            <person name="Li W.H."/>
        </authorList>
    </citation>
    <scope>NUCLEOTIDE SEQUENCE [LARGE SCALE GENOMIC DNA]</scope>
    <source>
        <strain evidence="2 3">NI907</strain>
    </source>
</reference>
<keyword evidence="2" id="KW-1185">Reference proteome</keyword>
<protein>
    <submittedName>
        <fullName evidence="3">Uncharacterized protein</fullName>
    </submittedName>
</protein>
<evidence type="ECO:0000313" key="3">
    <source>
        <dbReference type="RefSeq" id="XP_030982262.1"/>
    </source>
</evidence>
<dbReference type="Proteomes" id="UP000515153">
    <property type="component" value="Chromosome I"/>
</dbReference>
<dbReference type="AlphaFoldDB" id="A0A6P8B4Z5"/>
<evidence type="ECO:0000313" key="2">
    <source>
        <dbReference type="Proteomes" id="UP000515153"/>
    </source>
</evidence>
<reference evidence="3" key="3">
    <citation type="submission" date="2025-08" db="UniProtKB">
        <authorList>
            <consortium name="RefSeq"/>
        </authorList>
    </citation>
    <scope>IDENTIFICATION</scope>
    <source>
        <strain evidence="3">NI907</strain>
    </source>
</reference>
<gene>
    <name evidence="3" type="ORF">PgNI_05432</name>
</gene>
<reference evidence="3" key="2">
    <citation type="submission" date="2019-10" db="EMBL/GenBank/DDBJ databases">
        <authorList>
            <consortium name="NCBI Genome Project"/>
        </authorList>
    </citation>
    <scope>NUCLEOTIDE SEQUENCE</scope>
    <source>
        <strain evidence="3">NI907</strain>
    </source>
</reference>
<dbReference type="GeneID" id="41960372"/>
<feature type="signal peptide" evidence="1">
    <location>
        <begin position="1"/>
        <end position="19"/>
    </location>
</feature>
<dbReference type="KEGG" id="pgri:PgNI_05432"/>
<evidence type="ECO:0000256" key="1">
    <source>
        <dbReference type="SAM" id="SignalP"/>
    </source>
</evidence>
<proteinExistence type="predicted"/>
<organism evidence="2 3">
    <name type="scientific">Pyricularia grisea</name>
    <name type="common">Crabgrass-specific blast fungus</name>
    <name type="synonym">Magnaporthe grisea</name>
    <dbReference type="NCBI Taxonomy" id="148305"/>
    <lineage>
        <taxon>Eukaryota</taxon>
        <taxon>Fungi</taxon>
        <taxon>Dikarya</taxon>
        <taxon>Ascomycota</taxon>
        <taxon>Pezizomycotina</taxon>
        <taxon>Sordariomycetes</taxon>
        <taxon>Sordariomycetidae</taxon>
        <taxon>Magnaporthales</taxon>
        <taxon>Pyriculariaceae</taxon>
        <taxon>Pyricularia</taxon>
    </lineage>
</organism>
<feature type="chain" id="PRO_5027805494" evidence="1">
    <location>
        <begin position="20"/>
        <end position="186"/>
    </location>
</feature>
<accession>A0A6P8B4Z5</accession>
<name>A0A6P8B4Z5_PYRGI</name>
<dbReference type="OrthoDB" id="5383526at2759"/>
<keyword evidence="1" id="KW-0732">Signal</keyword>
<dbReference type="RefSeq" id="XP_030982262.1">
    <property type="nucleotide sequence ID" value="XM_031125463.1"/>
</dbReference>